<dbReference type="Proteomes" id="UP000053825">
    <property type="component" value="Unassembled WGS sequence"/>
</dbReference>
<gene>
    <name evidence="2" type="ORF">WH47_04913</name>
</gene>
<accession>A0A0L7RIZ9</accession>
<protein>
    <submittedName>
        <fullName evidence="2">Uncharacterized protein</fullName>
    </submittedName>
</protein>
<feature type="region of interest" description="Disordered" evidence="1">
    <location>
        <begin position="1"/>
        <end position="26"/>
    </location>
</feature>
<organism evidence="2 3">
    <name type="scientific">Habropoda laboriosa</name>
    <dbReference type="NCBI Taxonomy" id="597456"/>
    <lineage>
        <taxon>Eukaryota</taxon>
        <taxon>Metazoa</taxon>
        <taxon>Ecdysozoa</taxon>
        <taxon>Arthropoda</taxon>
        <taxon>Hexapoda</taxon>
        <taxon>Insecta</taxon>
        <taxon>Pterygota</taxon>
        <taxon>Neoptera</taxon>
        <taxon>Endopterygota</taxon>
        <taxon>Hymenoptera</taxon>
        <taxon>Apocrita</taxon>
        <taxon>Aculeata</taxon>
        <taxon>Apoidea</taxon>
        <taxon>Anthophila</taxon>
        <taxon>Apidae</taxon>
        <taxon>Habropoda</taxon>
    </lineage>
</organism>
<keyword evidence="3" id="KW-1185">Reference proteome</keyword>
<dbReference type="EMBL" id="KQ414581">
    <property type="protein sequence ID" value="KOC70927.1"/>
    <property type="molecule type" value="Genomic_DNA"/>
</dbReference>
<sequence length="55" mass="6389">MREHVLEESSWKQIDHEERRSRDEQLSAGKLNRSLCPIHCDPLLLGAACKFIRDA</sequence>
<feature type="compositionally biased region" description="Basic and acidic residues" evidence="1">
    <location>
        <begin position="1"/>
        <end position="25"/>
    </location>
</feature>
<evidence type="ECO:0000313" key="2">
    <source>
        <dbReference type="EMBL" id="KOC70927.1"/>
    </source>
</evidence>
<evidence type="ECO:0000256" key="1">
    <source>
        <dbReference type="SAM" id="MobiDB-lite"/>
    </source>
</evidence>
<dbReference type="AlphaFoldDB" id="A0A0L7RIZ9"/>
<proteinExistence type="predicted"/>
<evidence type="ECO:0000313" key="3">
    <source>
        <dbReference type="Proteomes" id="UP000053825"/>
    </source>
</evidence>
<reference evidence="2 3" key="1">
    <citation type="submission" date="2015-07" db="EMBL/GenBank/DDBJ databases">
        <title>The genome of Habropoda laboriosa.</title>
        <authorList>
            <person name="Pan H."/>
            <person name="Kapheim K."/>
        </authorList>
    </citation>
    <scope>NUCLEOTIDE SEQUENCE [LARGE SCALE GENOMIC DNA]</scope>
    <source>
        <strain evidence="2">0110345459</strain>
    </source>
</reference>
<name>A0A0L7RIZ9_9HYME</name>